<name>A0A9P8VDQ3_9PEZI</name>
<feature type="compositionally biased region" description="Basic and acidic residues" evidence="2">
    <location>
        <begin position="739"/>
        <end position="761"/>
    </location>
</feature>
<evidence type="ECO:0000313" key="3">
    <source>
        <dbReference type="EMBL" id="KAH6688522.1"/>
    </source>
</evidence>
<feature type="compositionally biased region" description="Low complexity" evidence="2">
    <location>
        <begin position="212"/>
        <end position="228"/>
    </location>
</feature>
<dbReference type="Proteomes" id="UP000770015">
    <property type="component" value="Unassembled WGS sequence"/>
</dbReference>
<dbReference type="GO" id="GO:0006325">
    <property type="term" value="P:chromatin organization"/>
    <property type="evidence" value="ECO:0007669"/>
    <property type="project" value="UniProtKB-ARBA"/>
</dbReference>
<feature type="region of interest" description="Disordered" evidence="2">
    <location>
        <begin position="125"/>
        <end position="923"/>
    </location>
</feature>
<reference evidence="3" key="1">
    <citation type="journal article" date="2021" name="Nat. Commun.">
        <title>Genetic determinants of endophytism in the Arabidopsis root mycobiome.</title>
        <authorList>
            <person name="Mesny F."/>
            <person name="Miyauchi S."/>
            <person name="Thiergart T."/>
            <person name="Pickel B."/>
            <person name="Atanasova L."/>
            <person name="Karlsson M."/>
            <person name="Huettel B."/>
            <person name="Barry K.W."/>
            <person name="Haridas S."/>
            <person name="Chen C."/>
            <person name="Bauer D."/>
            <person name="Andreopoulos W."/>
            <person name="Pangilinan J."/>
            <person name="LaButti K."/>
            <person name="Riley R."/>
            <person name="Lipzen A."/>
            <person name="Clum A."/>
            <person name="Drula E."/>
            <person name="Henrissat B."/>
            <person name="Kohler A."/>
            <person name="Grigoriev I.V."/>
            <person name="Martin F.M."/>
            <person name="Hacquard S."/>
        </authorList>
    </citation>
    <scope>NUCLEOTIDE SEQUENCE</scope>
    <source>
        <strain evidence="3">MPI-SDFR-AT-0117</strain>
    </source>
</reference>
<feature type="compositionally biased region" description="Pro residues" evidence="2">
    <location>
        <begin position="250"/>
        <end position="282"/>
    </location>
</feature>
<feature type="compositionally biased region" description="Polar residues" evidence="2">
    <location>
        <begin position="675"/>
        <end position="703"/>
    </location>
</feature>
<proteinExistence type="predicted"/>
<dbReference type="OrthoDB" id="21449at2759"/>
<feature type="compositionally biased region" description="Pro residues" evidence="2">
    <location>
        <begin position="505"/>
        <end position="515"/>
    </location>
</feature>
<feature type="compositionally biased region" description="Basic residues" evidence="2">
    <location>
        <begin position="1158"/>
        <end position="1167"/>
    </location>
</feature>
<dbReference type="PANTHER" id="PTHR15398">
    <property type="entry name" value="BROMODOMAIN-CONTAINING PROTEIN 8"/>
    <property type="match status" value="1"/>
</dbReference>
<dbReference type="Gene3D" id="1.20.920.10">
    <property type="entry name" value="Bromodomain-like"/>
    <property type="match status" value="1"/>
</dbReference>
<comment type="caution">
    <text evidence="3">The sequence shown here is derived from an EMBL/GenBank/DDBJ whole genome shotgun (WGS) entry which is preliminary data.</text>
</comment>
<feature type="compositionally biased region" description="Low complexity" evidence="2">
    <location>
        <begin position="405"/>
        <end position="504"/>
    </location>
</feature>
<dbReference type="EMBL" id="JAGSXJ010000009">
    <property type="protein sequence ID" value="KAH6688522.1"/>
    <property type="molecule type" value="Genomic_DNA"/>
</dbReference>
<evidence type="ECO:0000256" key="1">
    <source>
        <dbReference type="ARBA" id="ARBA00023117"/>
    </source>
</evidence>
<feature type="compositionally biased region" description="Low complexity" evidence="2">
    <location>
        <begin position="141"/>
        <end position="152"/>
    </location>
</feature>
<feature type="compositionally biased region" description="Polar residues" evidence="2">
    <location>
        <begin position="598"/>
        <end position="611"/>
    </location>
</feature>
<feature type="compositionally biased region" description="Pro residues" evidence="2">
    <location>
        <begin position="806"/>
        <end position="815"/>
    </location>
</feature>
<dbReference type="GO" id="GO:0035267">
    <property type="term" value="C:NuA4 histone acetyltransferase complex"/>
    <property type="evidence" value="ECO:0007669"/>
    <property type="project" value="TreeGrafter"/>
</dbReference>
<dbReference type="PANTHER" id="PTHR15398:SF4">
    <property type="entry name" value="BROMODOMAIN-CONTAINING PROTEIN 8 ISOFORM X1"/>
    <property type="match status" value="1"/>
</dbReference>
<feature type="compositionally biased region" description="Basic and acidic residues" evidence="2">
    <location>
        <begin position="776"/>
        <end position="788"/>
    </location>
</feature>
<feature type="compositionally biased region" description="Basic and acidic residues" evidence="2">
    <location>
        <begin position="125"/>
        <end position="140"/>
    </location>
</feature>
<feature type="compositionally biased region" description="Basic and acidic residues" evidence="2">
    <location>
        <begin position="854"/>
        <end position="869"/>
    </location>
</feature>
<feature type="compositionally biased region" description="Low complexity" evidence="2">
    <location>
        <begin position="178"/>
        <end position="193"/>
    </location>
</feature>
<feature type="region of interest" description="Disordered" evidence="2">
    <location>
        <begin position="1094"/>
        <end position="1167"/>
    </location>
</feature>
<feature type="compositionally biased region" description="Low complexity" evidence="2">
    <location>
        <begin position="283"/>
        <end position="305"/>
    </location>
</feature>
<keyword evidence="4" id="KW-1185">Reference proteome</keyword>
<sequence length="1167" mass="123880">MSKFEAYTKLESWLLFRELFAVDAEVLSFNKAADFLAANEYVKEDPTFDPSRLTPDALNAYYLHLVAVEYGTAPAMPSEEEFESKIEEKVDAIASRLYNDYATSILVSVREDERRLNELAREIREEEMKEEEERKAKAAADARQAAAAAAAASQTPVLDLSLPPKPNGRKPSPPQPQATPVQAAPAAQVQAPHHQPPPPFQTPQVQPPPVQAPQVAAPQHQTPQAQAPPVQPPRVHTPTLAPTPAKASPQPSPQPPPQVATAPQQPPAQAPVAPRPVAPSPVPGAVQAPAIVAPAAAPAAPASAVLKPQPQAVATKAPNAPPQVLQPPMGVGQPPPRAIQSTSPAPLPAISPRPDAAKPKTPVPVAPAQVAAPGTLKWEKPYQPPVVPSQGRPVPPNISPAPQLAPGTPGHPQHPGQPQHLGQPQHPGQQQQQQHVGQPQHPGQQQHVGQPQHPQHAQHPGQPQHPGQWQQQHPIQQPHFQPPQAQGPQGPQTPQAAQAQRPSPVLMPPQPPSQLAPPMHAGAGRPVPPPQPRQASTTPIPAPVVPAGQARATPAQQPPPQGPPTPVYHNNRPIAAATTSKPPTPVQQGAVAPPPPRWNQQHAGQYTPSQFTPAPPPTHTPIQPATADSQRRVGSPYANQPPRPALPPHIASQLPRSPSPAQRPSNVFAPPKTPVASTPTFIRTGSGTKWKPTSTVSTPTMRPSQGDVPSPAFEPLSPVQKSSKLLPRPTPASVKKISPKPEKAKVDKVKSDKVKPEKVENKPTLLKATPTPTPSKETKATPSKEAKSGRPRGRPPKVPRDTPKDTPLPPPPPPHQVASFAAADNTPSRAGPSRRSQSIVSQAGDLSMDDFDELTQHVKDEAATPRPTDETGDTTADESGPPGRRHRFTPGSVSSRLAQKRKRQDSAPLDLPPPHPQPPASTPTHVLWTRQFGRISSSALDQISSHRCANQFAHAIRERDAPGYRGLVLQPQDIKSIRAAMTHGNRAAGEAAKGLPDGDPGTPMVWLPISDDLLPPKSIINSEQLERELVHMFSNAIMYNLDPHRGPGSAFLKRDADGDDDAEPSTYLVDEDAVVRDSRTMFLEVERLLGELRNAERKRSGNPPSGGSTGGGAAWAAGSSAAATPGGGESTPTAGGGQHLVDDDLDELAGEEGTVATVKRRRIGTRA</sequence>
<keyword evidence="1" id="KW-0103">Bromodomain</keyword>
<feature type="compositionally biased region" description="Gly residues" evidence="2">
    <location>
        <begin position="1125"/>
        <end position="1138"/>
    </location>
</feature>
<accession>A0A9P8VDQ3</accession>
<feature type="compositionally biased region" description="Pro residues" evidence="2">
    <location>
        <begin position="910"/>
        <end position="921"/>
    </location>
</feature>
<evidence type="ECO:0000256" key="2">
    <source>
        <dbReference type="SAM" id="MobiDB-lite"/>
    </source>
</evidence>
<feature type="compositionally biased region" description="Polar residues" evidence="2">
    <location>
        <begin position="654"/>
        <end position="665"/>
    </location>
</feature>
<evidence type="ECO:0008006" key="5">
    <source>
        <dbReference type="Google" id="ProtNLM"/>
    </source>
</evidence>
<feature type="compositionally biased region" description="Low complexity" evidence="2">
    <location>
        <begin position="1114"/>
        <end position="1124"/>
    </location>
</feature>
<gene>
    <name evidence="3" type="ORF">F5X68DRAFT_205824</name>
</gene>
<evidence type="ECO:0000313" key="4">
    <source>
        <dbReference type="Proteomes" id="UP000770015"/>
    </source>
</evidence>
<feature type="compositionally biased region" description="Pro residues" evidence="2">
    <location>
        <begin position="382"/>
        <end position="399"/>
    </location>
</feature>
<feature type="compositionally biased region" description="Low complexity" evidence="2">
    <location>
        <begin position="546"/>
        <end position="555"/>
    </location>
</feature>
<dbReference type="PRINTS" id="PR01217">
    <property type="entry name" value="PRICHEXTENSN"/>
</dbReference>
<dbReference type="SUPFAM" id="SSF47370">
    <property type="entry name" value="Bromodomain"/>
    <property type="match status" value="1"/>
</dbReference>
<feature type="compositionally biased region" description="Pro residues" evidence="2">
    <location>
        <begin position="556"/>
        <end position="566"/>
    </location>
</feature>
<protein>
    <recommendedName>
        <fullName evidence="5">Bromo domain-containing protein</fullName>
    </recommendedName>
</protein>
<feature type="compositionally biased region" description="Pro residues" evidence="2">
    <location>
        <begin position="194"/>
        <end position="211"/>
    </location>
</feature>
<dbReference type="AlphaFoldDB" id="A0A9P8VDQ3"/>
<feature type="compositionally biased region" description="Pro residues" evidence="2">
    <location>
        <begin position="163"/>
        <end position="177"/>
    </location>
</feature>
<dbReference type="InterPro" id="IPR036427">
    <property type="entry name" value="Bromodomain-like_sf"/>
</dbReference>
<organism evidence="3 4">
    <name type="scientific">Plectosphaerella plurivora</name>
    <dbReference type="NCBI Taxonomy" id="936078"/>
    <lineage>
        <taxon>Eukaryota</taxon>
        <taxon>Fungi</taxon>
        <taxon>Dikarya</taxon>
        <taxon>Ascomycota</taxon>
        <taxon>Pezizomycotina</taxon>
        <taxon>Sordariomycetes</taxon>
        <taxon>Hypocreomycetidae</taxon>
        <taxon>Glomerellales</taxon>
        <taxon>Plectosphaerellaceae</taxon>
        <taxon>Plectosphaerella</taxon>
    </lineage>
</organism>